<evidence type="ECO:0000256" key="2">
    <source>
        <dbReference type="ARBA" id="ARBA00022803"/>
    </source>
</evidence>
<dbReference type="PANTHER" id="PTHR46035">
    <property type="entry name" value="TETRATRICOPEPTIDE REPEAT PROTEIN 4"/>
    <property type="match status" value="1"/>
</dbReference>
<dbReference type="Pfam" id="PF18972">
    <property type="entry name" value="Wheel"/>
    <property type="match status" value="1"/>
</dbReference>
<name>A0A6A6RYU4_9PLEO</name>
<dbReference type="AlphaFoldDB" id="A0A6A6RYU4"/>
<dbReference type="PANTHER" id="PTHR46035:SF1">
    <property type="entry name" value="TETRATRICOPEPTIDE REPEAT PROTEIN 4"/>
    <property type="match status" value="1"/>
</dbReference>
<reference evidence="7" key="1">
    <citation type="journal article" date="2020" name="Stud. Mycol.">
        <title>101 Dothideomycetes genomes: a test case for predicting lifestyles and emergence of pathogens.</title>
        <authorList>
            <person name="Haridas S."/>
            <person name="Albert R."/>
            <person name="Binder M."/>
            <person name="Bloem J."/>
            <person name="Labutti K."/>
            <person name="Salamov A."/>
            <person name="Andreopoulos B."/>
            <person name="Baker S."/>
            <person name="Barry K."/>
            <person name="Bills G."/>
            <person name="Bluhm B."/>
            <person name="Cannon C."/>
            <person name="Castanera R."/>
            <person name="Culley D."/>
            <person name="Daum C."/>
            <person name="Ezra D."/>
            <person name="Gonzalez J."/>
            <person name="Henrissat B."/>
            <person name="Kuo A."/>
            <person name="Liang C."/>
            <person name="Lipzen A."/>
            <person name="Lutzoni F."/>
            <person name="Magnuson J."/>
            <person name="Mondo S."/>
            <person name="Nolan M."/>
            <person name="Ohm R."/>
            <person name="Pangilinan J."/>
            <person name="Park H.-J."/>
            <person name="Ramirez L."/>
            <person name="Alfaro M."/>
            <person name="Sun H."/>
            <person name="Tritt A."/>
            <person name="Yoshinaga Y."/>
            <person name="Zwiers L.-H."/>
            <person name="Turgeon B."/>
            <person name="Goodwin S."/>
            <person name="Spatafora J."/>
            <person name="Crous P."/>
            <person name="Grigoriev I."/>
        </authorList>
    </citation>
    <scope>NUCLEOTIDE SEQUENCE</scope>
    <source>
        <strain evidence="7">CBS 473.64</strain>
    </source>
</reference>
<dbReference type="GO" id="GO:0051879">
    <property type="term" value="F:Hsp90 protein binding"/>
    <property type="evidence" value="ECO:0007669"/>
    <property type="project" value="InterPro"/>
</dbReference>
<dbReference type="SMART" id="SM00028">
    <property type="entry name" value="TPR"/>
    <property type="match status" value="3"/>
</dbReference>
<dbReference type="OrthoDB" id="420195at2759"/>
<keyword evidence="8" id="KW-1185">Reference proteome</keyword>
<dbReference type="EMBL" id="MU006785">
    <property type="protein sequence ID" value="KAF2640277.1"/>
    <property type="molecule type" value="Genomic_DNA"/>
</dbReference>
<comment type="similarity">
    <text evidence="3">Belongs to the TTC4 family.</text>
</comment>
<evidence type="ECO:0000256" key="3">
    <source>
        <dbReference type="ARBA" id="ARBA00023602"/>
    </source>
</evidence>
<feature type="repeat" description="TPR" evidence="4">
    <location>
        <begin position="184"/>
        <end position="217"/>
    </location>
</feature>
<evidence type="ECO:0000313" key="7">
    <source>
        <dbReference type="EMBL" id="KAF2640277.1"/>
    </source>
</evidence>
<evidence type="ECO:0000313" key="8">
    <source>
        <dbReference type="Proteomes" id="UP000799753"/>
    </source>
</evidence>
<dbReference type="CDD" id="cd21381">
    <property type="entry name" value="CTWD_TTC4"/>
    <property type="match status" value="1"/>
</dbReference>
<evidence type="ECO:0000256" key="1">
    <source>
        <dbReference type="ARBA" id="ARBA00022737"/>
    </source>
</evidence>
<dbReference type="GO" id="GO:0005634">
    <property type="term" value="C:nucleus"/>
    <property type="evidence" value="ECO:0007669"/>
    <property type="project" value="TreeGrafter"/>
</dbReference>
<dbReference type="SUPFAM" id="SSF48452">
    <property type="entry name" value="TPR-like"/>
    <property type="match status" value="1"/>
</dbReference>
<dbReference type="GO" id="GO:0005829">
    <property type="term" value="C:cytosol"/>
    <property type="evidence" value="ECO:0007669"/>
    <property type="project" value="TreeGrafter"/>
</dbReference>
<dbReference type="PROSITE" id="PS50005">
    <property type="entry name" value="TPR"/>
    <property type="match status" value="1"/>
</dbReference>
<dbReference type="InterPro" id="IPR044059">
    <property type="entry name" value="Csn1/TTC4_wheel"/>
</dbReference>
<protein>
    <submittedName>
        <fullName evidence="7">TPR repeat protein-like protein</fullName>
    </submittedName>
</protein>
<feature type="region of interest" description="Disordered" evidence="5">
    <location>
        <begin position="1"/>
        <end position="21"/>
    </location>
</feature>
<evidence type="ECO:0000256" key="5">
    <source>
        <dbReference type="SAM" id="MobiDB-lite"/>
    </source>
</evidence>
<dbReference type="Gene3D" id="1.25.40.10">
    <property type="entry name" value="Tetratricopeptide repeat domain"/>
    <property type="match status" value="1"/>
</dbReference>
<accession>A0A6A6RYU4</accession>
<dbReference type="FunFam" id="1.25.40.10:FF:000611">
    <property type="entry name" value="TPR repeat protein"/>
    <property type="match status" value="1"/>
</dbReference>
<gene>
    <name evidence="7" type="ORF">P280DRAFT_518692</name>
</gene>
<keyword evidence="1" id="KW-0677">Repeat</keyword>
<organism evidence="7 8">
    <name type="scientific">Massarina eburnea CBS 473.64</name>
    <dbReference type="NCBI Taxonomy" id="1395130"/>
    <lineage>
        <taxon>Eukaryota</taxon>
        <taxon>Fungi</taxon>
        <taxon>Dikarya</taxon>
        <taxon>Ascomycota</taxon>
        <taxon>Pezizomycotina</taxon>
        <taxon>Dothideomycetes</taxon>
        <taxon>Pleosporomycetidae</taxon>
        <taxon>Pleosporales</taxon>
        <taxon>Massarineae</taxon>
        <taxon>Massarinaceae</taxon>
        <taxon>Massarina</taxon>
    </lineage>
</organism>
<feature type="domain" description="Cns1/TTC4 wheel" evidence="6">
    <location>
        <begin position="285"/>
        <end position="392"/>
    </location>
</feature>
<dbReference type="GO" id="GO:0006457">
    <property type="term" value="P:protein folding"/>
    <property type="evidence" value="ECO:0007669"/>
    <property type="project" value="TreeGrafter"/>
</dbReference>
<dbReference type="InterPro" id="IPR011990">
    <property type="entry name" value="TPR-like_helical_dom_sf"/>
</dbReference>
<dbReference type="InterPro" id="IPR019734">
    <property type="entry name" value="TPR_rpt"/>
</dbReference>
<dbReference type="Proteomes" id="UP000799753">
    <property type="component" value="Unassembled WGS sequence"/>
</dbReference>
<evidence type="ECO:0000256" key="4">
    <source>
        <dbReference type="PROSITE-ProRule" id="PRU00339"/>
    </source>
</evidence>
<proteinExistence type="inferred from homology"/>
<evidence type="ECO:0000259" key="6">
    <source>
        <dbReference type="Pfam" id="PF18972"/>
    </source>
</evidence>
<sequence length="401" mass="44102">MAKDMPQEGAPQPIPALPPGMADIKNQSVDEVLAEMNRVPLFMTTLDETDGAGGENVALEAMKALAYEGTKAEIAENFRQQGNECARAKQWGDAKEFYDKAIGALKAPKKAPEPEAAGVPEWEGERVVDVTEEVEVDEEEEARKEKAIEEACYVNRALCNLEKKNYRSCNQDCASTLRLNPSNVKAFYRSGTACLALDKLPEATDACSRGLELDPSNAPLKALQTKITARKAYIESIEKARQEREAKAASERATLALALKARGIKTRTTEQAPDLEDASIKLENPMDPSSTLTFPVILLYPSHGQSDFVKAFSEFDTITQHLDYIFPLPWDESKEYSPDGVEAYMETLNGGLMKVGKKMKLHKILGSGKCDIADGLVRINIVPKGRAEDFIATRNKQKGQS</sequence>
<dbReference type="GO" id="GO:0030544">
    <property type="term" value="F:Hsp70 protein binding"/>
    <property type="evidence" value="ECO:0007669"/>
    <property type="project" value="TreeGrafter"/>
</dbReference>
<keyword evidence="2 4" id="KW-0802">TPR repeat</keyword>